<gene>
    <name evidence="3" type="ORF">DPMN_110885</name>
</gene>
<organism evidence="3 4">
    <name type="scientific">Dreissena polymorpha</name>
    <name type="common">Zebra mussel</name>
    <name type="synonym">Mytilus polymorpha</name>
    <dbReference type="NCBI Taxonomy" id="45954"/>
    <lineage>
        <taxon>Eukaryota</taxon>
        <taxon>Metazoa</taxon>
        <taxon>Spiralia</taxon>
        <taxon>Lophotrochozoa</taxon>
        <taxon>Mollusca</taxon>
        <taxon>Bivalvia</taxon>
        <taxon>Autobranchia</taxon>
        <taxon>Heteroconchia</taxon>
        <taxon>Euheterodonta</taxon>
        <taxon>Imparidentia</taxon>
        <taxon>Neoheterodontei</taxon>
        <taxon>Myida</taxon>
        <taxon>Dreissenoidea</taxon>
        <taxon>Dreissenidae</taxon>
        <taxon>Dreissena</taxon>
    </lineage>
</organism>
<keyword evidence="4" id="KW-1185">Reference proteome</keyword>
<accession>A0A9D4QNH4</accession>
<name>A0A9D4QNH4_DREPO</name>
<feature type="signal peptide" evidence="2">
    <location>
        <begin position="1"/>
        <end position="19"/>
    </location>
</feature>
<sequence>MKLPTILQIIALFLSTTDPDSIVTLASDKYKPQKTIANSHSTQDQSSHGIHNLLIYTRQPQ</sequence>
<evidence type="ECO:0000256" key="2">
    <source>
        <dbReference type="SAM" id="SignalP"/>
    </source>
</evidence>
<evidence type="ECO:0000313" key="4">
    <source>
        <dbReference type="Proteomes" id="UP000828390"/>
    </source>
</evidence>
<dbReference type="EMBL" id="JAIWYP010000004">
    <property type="protein sequence ID" value="KAH3837494.1"/>
    <property type="molecule type" value="Genomic_DNA"/>
</dbReference>
<feature type="compositionally biased region" description="Polar residues" evidence="1">
    <location>
        <begin position="36"/>
        <end position="49"/>
    </location>
</feature>
<dbReference type="Proteomes" id="UP000828390">
    <property type="component" value="Unassembled WGS sequence"/>
</dbReference>
<evidence type="ECO:0000256" key="1">
    <source>
        <dbReference type="SAM" id="MobiDB-lite"/>
    </source>
</evidence>
<dbReference type="AlphaFoldDB" id="A0A9D4QNH4"/>
<proteinExistence type="predicted"/>
<comment type="caution">
    <text evidence="3">The sequence shown here is derived from an EMBL/GenBank/DDBJ whole genome shotgun (WGS) entry which is preliminary data.</text>
</comment>
<evidence type="ECO:0000313" key="3">
    <source>
        <dbReference type="EMBL" id="KAH3837494.1"/>
    </source>
</evidence>
<reference evidence="3" key="1">
    <citation type="journal article" date="2019" name="bioRxiv">
        <title>The Genome of the Zebra Mussel, Dreissena polymorpha: A Resource for Invasive Species Research.</title>
        <authorList>
            <person name="McCartney M.A."/>
            <person name="Auch B."/>
            <person name="Kono T."/>
            <person name="Mallez S."/>
            <person name="Zhang Y."/>
            <person name="Obille A."/>
            <person name="Becker A."/>
            <person name="Abrahante J.E."/>
            <person name="Garbe J."/>
            <person name="Badalamenti J.P."/>
            <person name="Herman A."/>
            <person name="Mangelson H."/>
            <person name="Liachko I."/>
            <person name="Sullivan S."/>
            <person name="Sone E.D."/>
            <person name="Koren S."/>
            <person name="Silverstein K.A.T."/>
            <person name="Beckman K.B."/>
            <person name="Gohl D.M."/>
        </authorList>
    </citation>
    <scope>NUCLEOTIDE SEQUENCE</scope>
    <source>
        <strain evidence="3">Duluth1</strain>
        <tissue evidence="3">Whole animal</tissue>
    </source>
</reference>
<feature type="region of interest" description="Disordered" evidence="1">
    <location>
        <begin position="36"/>
        <end position="61"/>
    </location>
</feature>
<keyword evidence="2" id="KW-0732">Signal</keyword>
<reference evidence="3" key="2">
    <citation type="submission" date="2020-11" db="EMBL/GenBank/DDBJ databases">
        <authorList>
            <person name="McCartney M.A."/>
            <person name="Auch B."/>
            <person name="Kono T."/>
            <person name="Mallez S."/>
            <person name="Becker A."/>
            <person name="Gohl D.M."/>
            <person name="Silverstein K.A.T."/>
            <person name="Koren S."/>
            <person name="Bechman K.B."/>
            <person name="Herman A."/>
            <person name="Abrahante J.E."/>
            <person name="Garbe J."/>
        </authorList>
    </citation>
    <scope>NUCLEOTIDE SEQUENCE</scope>
    <source>
        <strain evidence="3">Duluth1</strain>
        <tissue evidence="3">Whole animal</tissue>
    </source>
</reference>
<protein>
    <submittedName>
        <fullName evidence="3">Uncharacterized protein</fullName>
    </submittedName>
</protein>
<feature type="chain" id="PRO_5039589023" evidence="2">
    <location>
        <begin position="20"/>
        <end position="61"/>
    </location>
</feature>